<keyword evidence="2" id="KW-0805">Transcription regulation</keyword>
<dbReference type="GO" id="GO:0006353">
    <property type="term" value="P:DNA-templated transcription termination"/>
    <property type="evidence" value="ECO:0007669"/>
    <property type="project" value="UniProtKB-KW"/>
</dbReference>
<dbReference type="Gene3D" id="1.25.70.10">
    <property type="entry name" value="Transcription termination factor 3, mitochondrial"/>
    <property type="match status" value="1"/>
</dbReference>
<protein>
    <submittedName>
        <fullName evidence="4">Uncharacterized protein</fullName>
    </submittedName>
</protein>
<organism evidence="4">
    <name type="scientific">Manihot esculenta</name>
    <name type="common">Cassava</name>
    <name type="synonym">Jatropha manihot</name>
    <dbReference type="NCBI Taxonomy" id="3983"/>
    <lineage>
        <taxon>Eukaryota</taxon>
        <taxon>Viridiplantae</taxon>
        <taxon>Streptophyta</taxon>
        <taxon>Embryophyta</taxon>
        <taxon>Tracheophyta</taxon>
        <taxon>Spermatophyta</taxon>
        <taxon>Magnoliopsida</taxon>
        <taxon>eudicotyledons</taxon>
        <taxon>Gunneridae</taxon>
        <taxon>Pentapetalae</taxon>
        <taxon>rosids</taxon>
        <taxon>fabids</taxon>
        <taxon>Malpighiales</taxon>
        <taxon>Euphorbiaceae</taxon>
        <taxon>Crotonoideae</taxon>
        <taxon>Manihoteae</taxon>
        <taxon>Manihot</taxon>
    </lineage>
</organism>
<evidence type="ECO:0000256" key="3">
    <source>
        <dbReference type="ARBA" id="ARBA00022946"/>
    </source>
</evidence>
<dbReference type="FunFam" id="1.25.70.10:FF:000001">
    <property type="entry name" value="Mitochondrial transcription termination factor-like"/>
    <property type="match status" value="1"/>
</dbReference>
<dbReference type="GO" id="GO:0003676">
    <property type="term" value="F:nucleic acid binding"/>
    <property type="evidence" value="ECO:0007669"/>
    <property type="project" value="InterPro"/>
</dbReference>
<evidence type="ECO:0000313" key="4">
    <source>
        <dbReference type="EMBL" id="OAY51857.1"/>
    </source>
</evidence>
<sequence>MKNMKVNLGEAGTHLWLQVEEKYPPSIDLWPLNRWLARPPSAAERESETMQCSAAEISYLVNSCGLTLNSAQTISKRVCLKTPEGPESVLRLLREHAFTNSQISSVVKMKPIVLLLHSERTLLPKLEFLYSIGVSREELPIIVSKNPELLCRSIERYLSPHYHILKSVLVCDEKVIKSMKRWLKASIVLSKNDFFANLSLLRGLRIPQSSISVLVIYHPMIMCLKALHFAEGVKKIIKTGFDPSEVKFVKALNILLGMTQKTWDHKMEAFKRWGFSEEEIWSIFRKSPSAMAISETNLMRKMNFFVCKMGWQPAAVGRVPVVLAYGLESRIMPRCSVVRVLLLKGLIKDDIPIPSILTSCEKSFLQRFVNKYQDQVPQLLDIFQGKMGLTELEFDFDDKPAILY</sequence>
<dbReference type="PANTHER" id="PTHR13068">
    <property type="entry name" value="CGI-12 PROTEIN-RELATED"/>
    <property type="match status" value="1"/>
</dbReference>
<keyword evidence="2" id="KW-0806">Transcription termination</keyword>
<evidence type="ECO:0000256" key="2">
    <source>
        <dbReference type="ARBA" id="ARBA00022472"/>
    </source>
</evidence>
<dbReference type="GO" id="GO:0009507">
    <property type="term" value="C:chloroplast"/>
    <property type="evidence" value="ECO:0000318"/>
    <property type="project" value="GO_Central"/>
</dbReference>
<keyword evidence="2" id="KW-0804">Transcription</keyword>
<name>A0A2C9VZE5_MANES</name>
<dbReference type="PANTHER" id="PTHR13068:SF185">
    <property type="match status" value="1"/>
</dbReference>
<dbReference type="Pfam" id="PF02536">
    <property type="entry name" value="mTERF"/>
    <property type="match status" value="2"/>
</dbReference>
<proteinExistence type="inferred from homology"/>
<dbReference type="EMBL" id="CM004390">
    <property type="protein sequence ID" value="OAY51857.1"/>
    <property type="molecule type" value="Genomic_DNA"/>
</dbReference>
<dbReference type="SMART" id="SM00733">
    <property type="entry name" value="Mterf"/>
    <property type="match status" value="5"/>
</dbReference>
<gene>
    <name evidence="4" type="ORF">MANES_04G038700</name>
</gene>
<dbReference type="InterPro" id="IPR038538">
    <property type="entry name" value="MTERF_sf"/>
</dbReference>
<dbReference type="GO" id="GO:0009658">
    <property type="term" value="P:chloroplast organization"/>
    <property type="evidence" value="ECO:0000318"/>
    <property type="project" value="GO_Central"/>
</dbReference>
<dbReference type="AlphaFoldDB" id="A0A2C9VZE5"/>
<reference evidence="4" key="1">
    <citation type="submission" date="2016-02" db="EMBL/GenBank/DDBJ databases">
        <title>WGS assembly of Manihot esculenta.</title>
        <authorList>
            <person name="Bredeson J.V."/>
            <person name="Prochnik S.E."/>
            <person name="Lyons J.B."/>
            <person name="Schmutz J."/>
            <person name="Grimwood J."/>
            <person name="Vrebalov J."/>
            <person name="Bart R.S."/>
            <person name="Amuge T."/>
            <person name="Ferguson M.E."/>
            <person name="Green R."/>
            <person name="Putnam N."/>
            <person name="Stites J."/>
            <person name="Rounsley S."/>
            <person name="Rokhsar D.S."/>
        </authorList>
    </citation>
    <scope>NUCLEOTIDE SEQUENCE [LARGE SCALE GENOMIC DNA]</scope>
    <source>
        <tissue evidence="4">Leaf</tissue>
    </source>
</reference>
<keyword evidence="3" id="KW-0809">Transit peptide</keyword>
<evidence type="ECO:0000256" key="1">
    <source>
        <dbReference type="ARBA" id="ARBA00007692"/>
    </source>
</evidence>
<dbReference type="InterPro" id="IPR003690">
    <property type="entry name" value="MTERF"/>
</dbReference>
<comment type="similarity">
    <text evidence="1">Belongs to the mTERF family.</text>
</comment>
<accession>A0A2C9VZE5</accession>